<dbReference type="CDD" id="cd00586">
    <property type="entry name" value="4HBT"/>
    <property type="match status" value="1"/>
</dbReference>
<dbReference type="GeneID" id="84574497"/>
<dbReference type="SUPFAM" id="SSF54637">
    <property type="entry name" value="Thioesterase/thiol ester dehydrase-isomerase"/>
    <property type="match status" value="1"/>
</dbReference>
<gene>
    <name evidence="1" type="ORF">NCTC10254_02523</name>
</gene>
<dbReference type="PANTHER" id="PTHR31793:SF24">
    <property type="entry name" value="LONG-CHAIN ACYL-COA THIOESTERASE FADM"/>
    <property type="match status" value="1"/>
</dbReference>
<protein>
    <submittedName>
        <fullName evidence="1">Thioesterase</fullName>
    </submittedName>
</protein>
<dbReference type="InterPro" id="IPR029069">
    <property type="entry name" value="HotDog_dom_sf"/>
</dbReference>
<sequence>MAETQSNSSIHIAQVPVRWGDFDRFGHITNAAYVELAQEARMAFALEEFVGRGMDMPSVFVRKIEADYLRPVLPHNPYVTVETQVVEIGNTSFTTRQEIKDGEGQICCVVEVVQVAIDIMTARPRAITAKEIKVLTRAEDE</sequence>
<accession>A0A448TLR3</accession>
<dbReference type="Proteomes" id="UP000249886">
    <property type="component" value="Unassembled WGS sequence"/>
</dbReference>
<dbReference type="Pfam" id="PF13279">
    <property type="entry name" value="4HBT_2"/>
    <property type="match status" value="1"/>
</dbReference>
<name>A0A448TLR3_9CORY</name>
<organism evidence="1 2">
    <name type="scientific">Corynebacterium matruchotii</name>
    <dbReference type="NCBI Taxonomy" id="43768"/>
    <lineage>
        <taxon>Bacteria</taxon>
        <taxon>Bacillati</taxon>
        <taxon>Actinomycetota</taxon>
        <taxon>Actinomycetes</taxon>
        <taxon>Mycobacteriales</taxon>
        <taxon>Corynebacteriaceae</taxon>
        <taxon>Corynebacterium</taxon>
    </lineage>
</organism>
<dbReference type="Gene3D" id="3.10.129.10">
    <property type="entry name" value="Hotdog Thioesterase"/>
    <property type="match status" value="1"/>
</dbReference>
<comment type="caution">
    <text evidence="1">The sequence shown here is derived from an EMBL/GenBank/DDBJ whole genome shotgun (WGS) entry which is preliminary data.</text>
</comment>
<evidence type="ECO:0000313" key="1">
    <source>
        <dbReference type="EMBL" id="SPW33983.1"/>
    </source>
</evidence>
<dbReference type="PANTHER" id="PTHR31793">
    <property type="entry name" value="4-HYDROXYBENZOYL-COA THIOESTERASE FAMILY MEMBER"/>
    <property type="match status" value="1"/>
</dbReference>
<evidence type="ECO:0000313" key="2">
    <source>
        <dbReference type="Proteomes" id="UP000249886"/>
    </source>
</evidence>
<dbReference type="AlphaFoldDB" id="A0A448TLR3"/>
<reference evidence="1 2" key="1">
    <citation type="submission" date="2018-06" db="EMBL/GenBank/DDBJ databases">
        <authorList>
            <consortium name="Pathogen Informatics"/>
            <person name="Doyle S."/>
        </authorList>
    </citation>
    <scope>NUCLEOTIDE SEQUENCE [LARGE SCALE GENOMIC DNA]</scope>
    <source>
        <strain evidence="1 2">NCTC10254</strain>
    </source>
</reference>
<dbReference type="EMBL" id="UARK01000035">
    <property type="protein sequence ID" value="SPW33983.1"/>
    <property type="molecule type" value="Genomic_DNA"/>
</dbReference>
<dbReference type="GO" id="GO:0047617">
    <property type="term" value="F:fatty acyl-CoA hydrolase activity"/>
    <property type="evidence" value="ECO:0007669"/>
    <property type="project" value="TreeGrafter"/>
</dbReference>
<proteinExistence type="predicted"/>
<dbReference type="RefSeq" id="WP_005521433.1">
    <property type="nucleotide sequence ID" value="NZ_CAJPQJ010000005.1"/>
</dbReference>
<dbReference type="InterPro" id="IPR050563">
    <property type="entry name" value="4-hydroxybenzoyl-CoA_TE"/>
</dbReference>